<keyword evidence="5" id="KW-1185">Reference proteome</keyword>
<keyword evidence="1" id="KW-0547">Nucleotide-binding</keyword>
<dbReference type="GO" id="GO:1990133">
    <property type="term" value="C:molybdopterin adenylyltransferase complex"/>
    <property type="evidence" value="ECO:0007669"/>
    <property type="project" value="TreeGrafter"/>
</dbReference>
<dbReference type="GO" id="GO:0000166">
    <property type="term" value="F:nucleotide binding"/>
    <property type="evidence" value="ECO:0007669"/>
    <property type="project" value="UniProtKB-KW"/>
</dbReference>
<organism evidence="4 5">
    <name type="scientific">Nocardioides albidus</name>
    <dbReference type="NCBI Taxonomy" id="1517589"/>
    <lineage>
        <taxon>Bacteria</taxon>
        <taxon>Bacillati</taxon>
        <taxon>Actinomycetota</taxon>
        <taxon>Actinomycetes</taxon>
        <taxon>Propionibacteriales</taxon>
        <taxon>Nocardioidaceae</taxon>
        <taxon>Nocardioides</taxon>
    </lineage>
</organism>
<dbReference type="InterPro" id="IPR044672">
    <property type="entry name" value="MOCS2A"/>
</dbReference>
<dbReference type="AlphaFoldDB" id="A0A5C4W8Z8"/>
<evidence type="ECO:0000313" key="5">
    <source>
        <dbReference type="Proteomes" id="UP000313231"/>
    </source>
</evidence>
<evidence type="ECO:0000256" key="2">
    <source>
        <dbReference type="ARBA" id="ARBA00024200"/>
    </source>
</evidence>
<dbReference type="PANTHER" id="PTHR33359">
    <property type="entry name" value="MOLYBDOPTERIN SYNTHASE SULFUR CARRIER SUBUNIT"/>
    <property type="match status" value="1"/>
</dbReference>
<comment type="caution">
    <text evidence="4">The sequence shown here is derived from an EMBL/GenBank/DDBJ whole genome shotgun (WGS) entry which is preliminary data.</text>
</comment>
<protein>
    <recommendedName>
        <fullName evidence="3">Molybdopterin synthase sulfur carrier subunit</fullName>
    </recommendedName>
</protein>
<gene>
    <name evidence="4" type="ORF">FHP29_05235</name>
</gene>
<dbReference type="InterPro" id="IPR016155">
    <property type="entry name" value="Mopterin_synth/thiamin_S_b"/>
</dbReference>
<dbReference type="PANTHER" id="PTHR33359:SF1">
    <property type="entry name" value="MOLYBDOPTERIN SYNTHASE SULFUR CARRIER SUBUNIT"/>
    <property type="match status" value="1"/>
</dbReference>
<dbReference type="GO" id="GO:0006777">
    <property type="term" value="P:Mo-molybdopterin cofactor biosynthetic process"/>
    <property type="evidence" value="ECO:0007669"/>
    <property type="project" value="InterPro"/>
</dbReference>
<dbReference type="Proteomes" id="UP000313231">
    <property type="component" value="Unassembled WGS sequence"/>
</dbReference>
<proteinExistence type="inferred from homology"/>
<dbReference type="CDD" id="cd17040">
    <property type="entry name" value="Ubl_MoaD_like"/>
    <property type="match status" value="1"/>
</dbReference>
<reference evidence="4 5" key="1">
    <citation type="journal article" date="2016" name="Int. J. Syst. Evol. Microbiol.">
        <title>Nocardioides albidus sp. nov., an actinobacterium isolated from garden soil.</title>
        <authorList>
            <person name="Singh H."/>
            <person name="Du J."/>
            <person name="Trinh H."/>
            <person name="Won K."/>
            <person name="Yang J.E."/>
            <person name="Yin C."/>
            <person name="Kook M."/>
            <person name="Yi T.H."/>
        </authorList>
    </citation>
    <scope>NUCLEOTIDE SEQUENCE [LARGE SCALE GENOMIC DNA]</scope>
    <source>
        <strain evidence="4 5">CCTCC AB 2015297</strain>
    </source>
</reference>
<evidence type="ECO:0000256" key="3">
    <source>
        <dbReference type="ARBA" id="ARBA00024247"/>
    </source>
</evidence>
<dbReference type="InterPro" id="IPR003749">
    <property type="entry name" value="ThiS/MoaD-like"/>
</dbReference>
<accession>A0A5C4W8Z8</accession>
<evidence type="ECO:0000313" key="4">
    <source>
        <dbReference type="EMBL" id="TNM44116.1"/>
    </source>
</evidence>
<dbReference type="InterPro" id="IPR012675">
    <property type="entry name" value="Beta-grasp_dom_sf"/>
</dbReference>
<dbReference type="EMBL" id="VDMP01000018">
    <property type="protein sequence ID" value="TNM44116.1"/>
    <property type="molecule type" value="Genomic_DNA"/>
</dbReference>
<dbReference type="SUPFAM" id="SSF54285">
    <property type="entry name" value="MoaD/ThiS"/>
    <property type="match status" value="1"/>
</dbReference>
<evidence type="ECO:0000256" key="1">
    <source>
        <dbReference type="ARBA" id="ARBA00022741"/>
    </source>
</evidence>
<dbReference type="OrthoDB" id="4331766at2"/>
<dbReference type="Gene3D" id="3.10.20.30">
    <property type="match status" value="1"/>
</dbReference>
<name>A0A5C4W8Z8_9ACTN</name>
<sequence>MRDDTETHAQPGRLHEVSETQVIRVRYWAAARSAAGVAEEDVEVAGPVTLAELRAAVVGRHPGTRLPEVVGVCSVLVGERPVSSGDPAAVVIHPGETVEFLPPFAGG</sequence>
<dbReference type="Pfam" id="PF02597">
    <property type="entry name" value="ThiS"/>
    <property type="match status" value="1"/>
</dbReference>
<comment type="similarity">
    <text evidence="2">Belongs to the MoaD family.</text>
</comment>